<reference evidence="1 2" key="1">
    <citation type="submission" date="2014-04" db="EMBL/GenBank/DDBJ databases">
        <title>Evolutionary Origins and Diversification of the Mycorrhizal Mutualists.</title>
        <authorList>
            <consortium name="DOE Joint Genome Institute"/>
            <consortium name="Mycorrhizal Genomics Consortium"/>
            <person name="Kohler A."/>
            <person name="Kuo A."/>
            <person name="Nagy L.G."/>
            <person name="Floudas D."/>
            <person name="Copeland A."/>
            <person name="Barry K.W."/>
            <person name="Cichocki N."/>
            <person name="Veneault-Fourrey C."/>
            <person name="LaButti K."/>
            <person name="Lindquist E.A."/>
            <person name="Lipzen A."/>
            <person name="Lundell T."/>
            <person name="Morin E."/>
            <person name="Murat C."/>
            <person name="Riley R."/>
            <person name="Ohm R."/>
            <person name="Sun H."/>
            <person name="Tunlid A."/>
            <person name="Henrissat B."/>
            <person name="Grigoriev I.V."/>
            <person name="Hibbett D.S."/>
            <person name="Martin F."/>
        </authorList>
    </citation>
    <scope>NUCLEOTIDE SEQUENCE [LARGE SCALE GENOMIC DNA]</scope>
    <source>
        <strain evidence="1 2">FD-317 M1</strain>
    </source>
</reference>
<gene>
    <name evidence="1" type="ORF">GYMLUDRAFT_183639</name>
</gene>
<dbReference type="HOGENOM" id="CLU_006344_0_1_1"/>
<evidence type="ECO:0000313" key="2">
    <source>
        <dbReference type="Proteomes" id="UP000053593"/>
    </source>
</evidence>
<organism evidence="1 2">
    <name type="scientific">Collybiopsis luxurians FD-317 M1</name>
    <dbReference type="NCBI Taxonomy" id="944289"/>
    <lineage>
        <taxon>Eukaryota</taxon>
        <taxon>Fungi</taxon>
        <taxon>Dikarya</taxon>
        <taxon>Basidiomycota</taxon>
        <taxon>Agaricomycotina</taxon>
        <taxon>Agaricomycetes</taxon>
        <taxon>Agaricomycetidae</taxon>
        <taxon>Agaricales</taxon>
        <taxon>Marasmiineae</taxon>
        <taxon>Omphalotaceae</taxon>
        <taxon>Collybiopsis</taxon>
        <taxon>Collybiopsis luxurians</taxon>
    </lineage>
</organism>
<proteinExistence type="predicted"/>
<accession>A0A0D0BW48</accession>
<dbReference type="EMBL" id="KN835010">
    <property type="protein sequence ID" value="KIK49782.1"/>
    <property type="molecule type" value="Genomic_DNA"/>
</dbReference>
<protein>
    <submittedName>
        <fullName evidence="1">Uncharacterized protein</fullName>
    </submittedName>
</protein>
<dbReference type="OrthoDB" id="3232941at2759"/>
<evidence type="ECO:0000313" key="1">
    <source>
        <dbReference type="EMBL" id="KIK49782.1"/>
    </source>
</evidence>
<keyword evidence="2" id="KW-1185">Reference proteome</keyword>
<dbReference type="AlphaFoldDB" id="A0A0D0BW48"/>
<dbReference type="Proteomes" id="UP000053593">
    <property type="component" value="Unassembled WGS sequence"/>
</dbReference>
<name>A0A0D0BW48_9AGAR</name>
<sequence length="396" mass="45400">MGEEELDNRIRSLPPAFGVRHFKNGISALAQVSGGERKHMARILLSCLVGKIDSRGITACRSLLHFIHLAQYPSHDEETLRYMQVELDTWHQYRSFFITSGTREDFNIPKFHSLTHYIESIRLLGTTDNYNTELFERLHIDFAKEGWRASNKRDHFPQMVKWLSRQEKIASYDFYRAWLDEPSTKEPEEPEPPAGQGGEAEMEAGHISIAKYPPEPAKSLARILVCHAAPGFMPQLKLYLNSLLPSPQQVPKRHALNGILPFSHLDVWHQYKFMPSNLVGRLRVIFRLPQVVDRDGFMGPAPPEWPREPLAYITWFTRFKSSPDKATGMYRVEPAADAKGMLLGSIISLSDIRQGCMLTPSKANWDSAWNTDNILDNCDSFFVNNLQSKYAYQTIY</sequence>